<dbReference type="Proteomes" id="UP000885362">
    <property type="component" value="Unassembled WGS sequence"/>
</dbReference>
<comment type="caution">
    <text evidence="1">The sequence shown here is derived from an EMBL/GenBank/DDBJ whole genome shotgun (WGS) entry which is preliminary data.</text>
</comment>
<name>A0A6C8XQJ7_SALDZ</name>
<dbReference type="AlphaFoldDB" id="A0A6C8XQJ7"/>
<protein>
    <submittedName>
        <fullName evidence="1">Uncharacterized protein</fullName>
    </submittedName>
</protein>
<dbReference type="EMBL" id="RSHK01000001">
    <property type="protein sequence ID" value="MIE67965.1"/>
    <property type="molecule type" value="Genomic_DNA"/>
</dbReference>
<proteinExistence type="predicted"/>
<accession>A0A6C8XQJ7</accession>
<reference evidence="1" key="1">
    <citation type="submission" date="2018-08" db="EMBL/GenBank/DDBJ databases">
        <authorList>
            <consortium name="GenomeTrakr network: Whole genome sequencing for foodborne pathogen traceback"/>
        </authorList>
    </citation>
    <scope>NUCLEOTIDE SEQUENCE [LARGE SCALE GENOMIC DNA]</scope>
    <source>
        <strain evidence="1">FMA0132</strain>
    </source>
</reference>
<gene>
    <name evidence="1" type="ORF">EL06_00185</name>
</gene>
<organism evidence="1">
    <name type="scientific">Salmonella diarizonae</name>
    <dbReference type="NCBI Taxonomy" id="59204"/>
    <lineage>
        <taxon>Bacteria</taxon>
        <taxon>Pseudomonadati</taxon>
        <taxon>Pseudomonadota</taxon>
        <taxon>Gammaproteobacteria</taxon>
        <taxon>Enterobacterales</taxon>
        <taxon>Enterobacteriaceae</taxon>
        <taxon>Salmonella</taxon>
    </lineage>
</organism>
<evidence type="ECO:0000313" key="1">
    <source>
        <dbReference type="EMBL" id="MIE67965.1"/>
    </source>
</evidence>
<sequence length="134" mass="14673">MFSIIVSDRVVVENNTLGKDKIYDINPMLKIGVEGVDGDPLKGGGIAKYTINKGQKNKNIEGARTDKLTDSQGKHDIWLLDGSYYTARNVSFVEWIMSGDNLYRRTLPILLTHRSGCALLTYPAPASGTGVEAL</sequence>